<evidence type="ECO:0000259" key="1">
    <source>
        <dbReference type="Pfam" id="PF04151"/>
    </source>
</evidence>
<protein>
    <submittedName>
        <fullName evidence="2">Pre-peptidase C-terminal domain-containing protein</fullName>
    </submittedName>
</protein>
<reference evidence="2 3" key="1">
    <citation type="submission" date="2016-10" db="EMBL/GenBank/DDBJ databases">
        <authorList>
            <person name="de Groot N.N."/>
        </authorList>
    </citation>
    <scope>NUCLEOTIDE SEQUENCE [LARGE SCALE GENOMIC DNA]</scope>
    <source>
        <strain evidence="2 3">CGMCC 4.6858</strain>
    </source>
</reference>
<gene>
    <name evidence="2" type="ORF">SAMN05421872_101226</name>
</gene>
<dbReference type="RefSeq" id="WP_090849912.1">
    <property type="nucleotide sequence ID" value="NZ_FMZM01000001.1"/>
</dbReference>
<dbReference type="Pfam" id="PF04151">
    <property type="entry name" value="PPC"/>
    <property type="match status" value="1"/>
</dbReference>
<feature type="domain" description="Peptidase C-terminal archaeal/bacterial" evidence="1">
    <location>
        <begin position="228"/>
        <end position="294"/>
    </location>
</feature>
<sequence length="673" mass="69053">MTHPSRRRRLIAPLAGALGLALAALAVPASTLAADPSPGSAAAPDLTPGQRTALEAGFQVAPKTLAARQAKAAGAVVPNPFLAEVPDLTKVDYAGWKQRLATAGATRQSSASLRSARQQAATATPAAQAAVVWDEQEPDGTGGSNDTLETAERITTFGTGAKKNNVVRILGERADLFTGTPAALAPVAEDNGAIPLAGDTGLEGEAAVTTTGTLGDGPHGSEGDGSGDFDFYAVDVAAGLSIVADTSATTTDTVLALYDGAGELVAADDDGGAGYASLLSFTPETAGTYYLMVGGFNFFGPLPNDPFDSGSGNGVGEEGDYGLSIAATTVDSDKYAVRLKPGDVVGAVAEKAASGLTVHRPDGSVAVGSELLDASALYAPESPLPGGGNTTLAYVAEEAGWYVLDVGATLGDYQVRLEAYRPGAETDPKQKQTVYLDFEGGRVNTGLWGGPGVRELSPFSAFLGKWGLTRAREDAMITKITREVRDNLRDEVAEGGLNPNLQVRVVNSRNHPEVAGKENVSRVVVGGTIAESGISTIGIAQYIDPGNYGHEDTALVLLDVLSDPAGDDASLNTYLTSASDREAFVAQAVGNVTAHEVGHMVGSYHTDNLSETVNIMDSGGAGFDNLFGVGPDGIGGTADDLDVHFTEDTYTPAEGFTGLEDTLNVTAWAYPSP</sequence>
<dbReference type="OrthoDB" id="227529at2"/>
<dbReference type="InterPro" id="IPR006311">
    <property type="entry name" value="TAT_signal"/>
</dbReference>
<name>A0A1G6INM2_9ACTN</name>
<dbReference type="InterPro" id="IPR007280">
    <property type="entry name" value="Peptidase_C_arc/bac"/>
</dbReference>
<accession>A0A1G6INM2</accession>
<evidence type="ECO:0000313" key="2">
    <source>
        <dbReference type="EMBL" id="SDC07605.1"/>
    </source>
</evidence>
<dbReference type="EMBL" id="FMZM01000001">
    <property type="protein sequence ID" value="SDC07605.1"/>
    <property type="molecule type" value="Genomic_DNA"/>
</dbReference>
<dbReference type="Gene3D" id="2.60.120.380">
    <property type="match status" value="1"/>
</dbReference>
<organism evidence="2 3">
    <name type="scientific">Nocardioides lianchengensis</name>
    <dbReference type="NCBI Taxonomy" id="1045774"/>
    <lineage>
        <taxon>Bacteria</taxon>
        <taxon>Bacillati</taxon>
        <taxon>Actinomycetota</taxon>
        <taxon>Actinomycetes</taxon>
        <taxon>Propionibacteriales</taxon>
        <taxon>Nocardioidaceae</taxon>
        <taxon>Nocardioides</taxon>
    </lineage>
</organism>
<dbReference type="PROSITE" id="PS51318">
    <property type="entry name" value="TAT"/>
    <property type="match status" value="1"/>
</dbReference>
<dbReference type="Proteomes" id="UP000199034">
    <property type="component" value="Unassembled WGS sequence"/>
</dbReference>
<evidence type="ECO:0000313" key="3">
    <source>
        <dbReference type="Proteomes" id="UP000199034"/>
    </source>
</evidence>
<dbReference type="STRING" id="1045774.SAMN05421872_101226"/>
<proteinExistence type="predicted"/>
<dbReference type="AlphaFoldDB" id="A0A1G6INM2"/>
<keyword evidence="3" id="KW-1185">Reference proteome</keyword>